<protein>
    <recommendedName>
        <fullName evidence="3">Sortilin N-terminal domain-containing protein</fullName>
    </recommendedName>
</protein>
<name>A0A1F4UF15_UNCW3</name>
<dbReference type="GO" id="GO:0010411">
    <property type="term" value="P:xyloglucan metabolic process"/>
    <property type="evidence" value="ECO:0007669"/>
    <property type="project" value="TreeGrafter"/>
</dbReference>
<dbReference type="InterPro" id="IPR036278">
    <property type="entry name" value="Sialidase_sf"/>
</dbReference>
<evidence type="ECO:0000256" key="2">
    <source>
        <dbReference type="SAM" id="Phobius"/>
    </source>
</evidence>
<keyword evidence="1" id="KW-0677">Repeat</keyword>
<dbReference type="InterPro" id="IPR026444">
    <property type="entry name" value="Secre_tail"/>
</dbReference>
<keyword evidence="2" id="KW-1133">Transmembrane helix</keyword>
<keyword evidence="2" id="KW-0472">Membrane</keyword>
<dbReference type="CDD" id="cd15482">
    <property type="entry name" value="Sialidase_non-viral"/>
    <property type="match status" value="1"/>
</dbReference>
<sequence length="849" mass="92897">MKYKPLISVLVLLTSIIIIVLIMREPIIKKNDRFEEDKSEKPHDWFYMQRAFPYRLINEQAHQQAYRQALALVEQNQMQNRVPWTEKGPFNIGGRITGMAINPSNGDIIYAGAADGGVLKSTNGGTDWIILTDYFPTLSVGDVCIDPNNQNTIYAGLGEANLAGDNYDGDGVYRSTDAGNTWTNIGLAQVKRIGRVAVHPSNSSIIFVAAAGAQFSADSSRGVYRTTNDGTSWTKVLYISDSTSAIDLRINPVHPDTIYAVMWERMRSPTRRKAGGPTSGIYRSTNMGTTWTELTSGLPTGRNKGRIGIALCANAQNIIYAIYADSTGGFLRVYRSTNGGNSWAQTSGQPPSSLYSGFGWYFGQIRVHPTDANRVFVLGVPLYRTTNGGSTWSDVSGSQHVDHHALEFDLTNLNHIVDGNDGGVYYSNNGGSAWTKCYDLPISQFYAATIDELNPQRSYGGTQDNGTLRTLTGNTNDWTMIYGGDGFYCIVDYTNANIIYAESQNGYLGKSTNGGSSFNPAMNGISPSDRMNWSTPVIMDPNDHLVLYYGANRLYKTTNGASNWTAISSDLTNGPGSGNLTYGTITTIAVSKTNGNVVYVGTDDANVWVTTNGGTNWTSIDAGLPNRWVTRVAVDPNNAAIAYVTFSGYRHDSFLPHVFRTTNYGASWADISSNIPEVPINVIVIDPLNTTTLYVGTDYGVYYTINTGTSWNLLGTDLPFSAVDDLILHNGTRILRAATHGRSIFEFDLTQIGIKESKEIGIAPANEFDLTVSSPVKTEIRASYTIPLTMPLRIGIYDITGRLVQNLLEATVEPGRHEIRKTVNLPSGTYFVRLVAQGKTASRKIEILR</sequence>
<evidence type="ECO:0000313" key="4">
    <source>
        <dbReference type="EMBL" id="OGC43538.1"/>
    </source>
</evidence>
<dbReference type="InterPro" id="IPR015943">
    <property type="entry name" value="WD40/YVTN_repeat-like_dom_sf"/>
</dbReference>
<evidence type="ECO:0000313" key="5">
    <source>
        <dbReference type="Proteomes" id="UP000177025"/>
    </source>
</evidence>
<dbReference type="InterPro" id="IPR031778">
    <property type="entry name" value="Sortilin_N"/>
</dbReference>
<gene>
    <name evidence="4" type="ORF">A2Y85_01925</name>
</gene>
<dbReference type="AlphaFoldDB" id="A0A1F4UF15"/>
<keyword evidence="2" id="KW-0812">Transmembrane</keyword>
<dbReference type="NCBIfam" id="TIGR04183">
    <property type="entry name" value="Por_Secre_tail"/>
    <property type="match status" value="1"/>
</dbReference>
<feature type="domain" description="Sortilin N-terminal" evidence="3">
    <location>
        <begin position="172"/>
        <end position="296"/>
    </location>
</feature>
<dbReference type="InterPro" id="IPR052025">
    <property type="entry name" value="Xyloglucanase_GH74"/>
</dbReference>
<comment type="caution">
    <text evidence="4">The sequence shown here is derived from an EMBL/GenBank/DDBJ whole genome shotgun (WGS) entry which is preliminary data.</text>
</comment>
<dbReference type="PANTHER" id="PTHR43739">
    <property type="entry name" value="XYLOGLUCANASE (EUROFUNG)"/>
    <property type="match status" value="1"/>
</dbReference>
<dbReference type="Gene3D" id="2.130.10.10">
    <property type="entry name" value="YVTN repeat-like/Quinoprotein amine dehydrogenase"/>
    <property type="match status" value="4"/>
</dbReference>
<evidence type="ECO:0000259" key="3">
    <source>
        <dbReference type="Pfam" id="PF15902"/>
    </source>
</evidence>
<dbReference type="SUPFAM" id="SSF110296">
    <property type="entry name" value="Oligoxyloglucan reducing end-specific cellobiohydrolase"/>
    <property type="match status" value="1"/>
</dbReference>
<reference evidence="4 5" key="1">
    <citation type="journal article" date="2016" name="Nat. Commun.">
        <title>Thousands of microbial genomes shed light on interconnected biogeochemical processes in an aquifer system.</title>
        <authorList>
            <person name="Anantharaman K."/>
            <person name="Brown C.T."/>
            <person name="Hug L.A."/>
            <person name="Sharon I."/>
            <person name="Castelle C.J."/>
            <person name="Probst A.J."/>
            <person name="Thomas B.C."/>
            <person name="Singh A."/>
            <person name="Wilkins M.J."/>
            <person name="Karaoz U."/>
            <person name="Brodie E.L."/>
            <person name="Williams K.H."/>
            <person name="Hubbard S.S."/>
            <person name="Banfield J.F."/>
        </authorList>
    </citation>
    <scope>NUCLEOTIDE SEQUENCE [LARGE SCALE GENOMIC DNA]</scope>
</reference>
<dbReference type="SUPFAM" id="SSF50939">
    <property type="entry name" value="Sialidases"/>
    <property type="match status" value="1"/>
</dbReference>
<feature type="transmembrane region" description="Helical" evidence="2">
    <location>
        <begin position="6"/>
        <end position="23"/>
    </location>
</feature>
<dbReference type="Proteomes" id="UP000177025">
    <property type="component" value="Unassembled WGS sequence"/>
</dbReference>
<dbReference type="PANTHER" id="PTHR43739:SF5">
    <property type="entry name" value="EXO-ALPHA-SIALIDASE"/>
    <property type="match status" value="1"/>
</dbReference>
<proteinExistence type="predicted"/>
<evidence type="ECO:0000256" key="1">
    <source>
        <dbReference type="ARBA" id="ARBA00022737"/>
    </source>
</evidence>
<dbReference type="EMBL" id="MEUM01000017">
    <property type="protein sequence ID" value="OGC43538.1"/>
    <property type="molecule type" value="Genomic_DNA"/>
</dbReference>
<organism evidence="4 5">
    <name type="scientific">candidate division WOR-3 bacterium RBG_13_43_14</name>
    <dbReference type="NCBI Taxonomy" id="1802590"/>
    <lineage>
        <taxon>Bacteria</taxon>
        <taxon>Bacteria division WOR-3</taxon>
    </lineage>
</organism>
<dbReference type="Pfam" id="PF15902">
    <property type="entry name" value="Sortilin-Vps10"/>
    <property type="match status" value="1"/>
</dbReference>
<accession>A0A1F4UF15</accession>